<dbReference type="Ensembl" id="ENSNMLT00000023325.1">
    <property type="protein sequence ID" value="ENSNMLP00000020795.1"/>
    <property type="gene ID" value="ENSNMLG00000013563.1"/>
</dbReference>
<protein>
    <submittedName>
        <fullName evidence="2">Family with sequence similarity 169 member B</fullName>
    </submittedName>
</protein>
<dbReference type="PANTHER" id="PTHR22442:SF4">
    <property type="entry name" value="PROTEIN FAM169BP"/>
    <property type="match status" value="1"/>
</dbReference>
<proteinExistence type="predicted"/>
<dbReference type="Proteomes" id="UP000694523">
    <property type="component" value="Unplaced"/>
</dbReference>
<dbReference type="AlphaFoldDB" id="A0A8C6TFI7"/>
<evidence type="ECO:0000256" key="1">
    <source>
        <dbReference type="SAM" id="MobiDB-lite"/>
    </source>
</evidence>
<dbReference type="PANTHER" id="PTHR22442">
    <property type="match status" value="1"/>
</dbReference>
<reference evidence="2" key="2">
    <citation type="submission" date="2025-09" db="UniProtKB">
        <authorList>
            <consortium name="Ensembl"/>
        </authorList>
    </citation>
    <scope>IDENTIFICATION</scope>
</reference>
<sequence>MYPVDLPSMDDSEINSASIKYLSSLESGSSCSDSFQLSTETKLAIKACNIRKLQLFNNHPECILLTINLPDAPQQVAALYLYGKWWHLNDVLRTSRKSLNSLEMVKSCTERVLVLVLSQLVDKSPGEVQFFSNHSQTENCKLLWTHGEAVGFYSFKLKGSLCENCTSQCYEIPVLDTIFVRNHCRKRGFGLRMLQDFCDMFPNEEVLGVSFPLSGGMVAVCKKFLIRHKVLRDVLYEVEAPGSWMQRRNIWLNIQLGHYSQALSNATSEEELNGDVGRSSQKICNSSPGKTSPNSGCSQTARISNPLCGPPVLTDKSPKTKQALKCKGQLPVDQDRKEEEETNTQAKLRRRNQDYCENLT</sequence>
<evidence type="ECO:0000313" key="2">
    <source>
        <dbReference type="Ensembl" id="ENSNMLP00000020795.1"/>
    </source>
</evidence>
<keyword evidence="3" id="KW-1185">Reference proteome</keyword>
<feature type="region of interest" description="Disordered" evidence="1">
    <location>
        <begin position="269"/>
        <end position="360"/>
    </location>
</feature>
<feature type="compositionally biased region" description="Polar residues" evidence="1">
    <location>
        <begin position="278"/>
        <end position="303"/>
    </location>
</feature>
<name>A0A8C6TFI7_9GOBI</name>
<organism evidence="2 3">
    <name type="scientific">Neogobius melanostomus</name>
    <name type="common">round goby</name>
    <dbReference type="NCBI Taxonomy" id="47308"/>
    <lineage>
        <taxon>Eukaryota</taxon>
        <taxon>Metazoa</taxon>
        <taxon>Chordata</taxon>
        <taxon>Craniata</taxon>
        <taxon>Vertebrata</taxon>
        <taxon>Euteleostomi</taxon>
        <taxon>Actinopterygii</taxon>
        <taxon>Neopterygii</taxon>
        <taxon>Teleostei</taxon>
        <taxon>Neoteleostei</taxon>
        <taxon>Acanthomorphata</taxon>
        <taxon>Gobiaria</taxon>
        <taxon>Gobiiformes</taxon>
        <taxon>Gobioidei</taxon>
        <taxon>Gobiidae</taxon>
        <taxon>Benthophilinae</taxon>
        <taxon>Neogobiini</taxon>
        <taxon>Neogobius</taxon>
    </lineage>
</organism>
<dbReference type="InterPro" id="IPR029625">
    <property type="entry name" value="FAM169"/>
</dbReference>
<evidence type="ECO:0000313" key="3">
    <source>
        <dbReference type="Proteomes" id="UP000694523"/>
    </source>
</evidence>
<reference evidence="2" key="1">
    <citation type="submission" date="2025-08" db="UniProtKB">
        <authorList>
            <consortium name="Ensembl"/>
        </authorList>
    </citation>
    <scope>IDENTIFICATION</scope>
</reference>
<accession>A0A8C6TFI7</accession>